<dbReference type="EnsemblMetazoa" id="BGLB038035-RA">
    <property type="protein sequence ID" value="BGLB038035-PA"/>
    <property type="gene ID" value="BGLB038035"/>
</dbReference>
<evidence type="ECO:0000313" key="13">
    <source>
        <dbReference type="EnsemblMetazoa" id="BGLB038035-PA"/>
    </source>
</evidence>
<dbReference type="OrthoDB" id="6502088at2759"/>
<evidence type="ECO:0000256" key="11">
    <source>
        <dbReference type="RuleBase" id="RU000679"/>
    </source>
</evidence>
<keyword evidence="8 12" id="KW-0472">Membrane</keyword>
<keyword evidence="4 11" id="KW-0812">Transmembrane</keyword>
<evidence type="ECO:0000256" key="5">
    <source>
        <dbReference type="ARBA" id="ARBA00022989"/>
    </source>
</evidence>
<keyword evidence="5 12" id="KW-1133">Transmembrane helix</keyword>
<comment type="subcellular location">
    <subcellularLocation>
        <location evidence="1">Membrane</location>
        <topology evidence="1">Multi-pass membrane protein</topology>
    </subcellularLocation>
</comment>
<evidence type="ECO:0000256" key="4">
    <source>
        <dbReference type="ARBA" id="ARBA00022692"/>
    </source>
</evidence>
<reference evidence="13" key="1">
    <citation type="submission" date="2020-05" db="UniProtKB">
        <authorList>
            <consortium name="EnsemblMetazoa"/>
        </authorList>
    </citation>
    <scope>IDENTIFICATION</scope>
    <source>
        <strain evidence="13">BB02</strain>
    </source>
</reference>
<proteinExistence type="inferred from homology"/>
<dbReference type="VEuPathDB" id="VectorBase:BGLB038035"/>
<sequence>MRNRGKIPDGSLRVVAEVNESIVRMKPPQRPGILGFIWSLLIVGCLVALALQVRQQVLYFFSNPKTINEETKFVDSVEFPTVTICNENAFRISAAYNLKLYDILNNMFNSSLTLDIVAEAGLINLTLDELNYLGGNDIHNMILK</sequence>
<keyword evidence="3 11" id="KW-0894">Sodium channel</keyword>
<evidence type="ECO:0000256" key="1">
    <source>
        <dbReference type="ARBA" id="ARBA00004141"/>
    </source>
</evidence>
<evidence type="ECO:0000256" key="6">
    <source>
        <dbReference type="ARBA" id="ARBA00023053"/>
    </source>
</evidence>
<feature type="transmembrane region" description="Helical" evidence="12">
    <location>
        <begin position="33"/>
        <end position="53"/>
    </location>
</feature>
<dbReference type="Pfam" id="PF00858">
    <property type="entry name" value="ASC"/>
    <property type="match status" value="1"/>
</dbReference>
<keyword evidence="9 11" id="KW-0739">Sodium transport</keyword>
<accession>A0A2C9M3B2</accession>
<dbReference type="AlphaFoldDB" id="A0A2C9M3B2"/>
<comment type="similarity">
    <text evidence="11">Belongs to the amiloride-sensitive sodium channel (TC 1.A.6) family.</text>
</comment>
<keyword evidence="10 11" id="KW-0407">Ion channel</keyword>
<gene>
    <name evidence="13" type="primary">106066795</name>
</gene>
<evidence type="ECO:0000256" key="3">
    <source>
        <dbReference type="ARBA" id="ARBA00022461"/>
    </source>
</evidence>
<evidence type="ECO:0000256" key="10">
    <source>
        <dbReference type="ARBA" id="ARBA00023303"/>
    </source>
</evidence>
<dbReference type="Proteomes" id="UP000076420">
    <property type="component" value="Unassembled WGS sequence"/>
</dbReference>
<keyword evidence="7 11" id="KW-0406">Ion transport</keyword>
<evidence type="ECO:0000256" key="9">
    <source>
        <dbReference type="ARBA" id="ARBA00023201"/>
    </source>
</evidence>
<dbReference type="STRING" id="6526.A0A2C9M3B2"/>
<evidence type="ECO:0000313" key="14">
    <source>
        <dbReference type="Proteomes" id="UP000076420"/>
    </source>
</evidence>
<protein>
    <submittedName>
        <fullName evidence="13">Uncharacterized protein</fullName>
    </submittedName>
</protein>
<evidence type="ECO:0000256" key="7">
    <source>
        <dbReference type="ARBA" id="ARBA00023065"/>
    </source>
</evidence>
<dbReference type="GO" id="GO:0016020">
    <property type="term" value="C:membrane"/>
    <property type="evidence" value="ECO:0007669"/>
    <property type="project" value="UniProtKB-SubCell"/>
</dbReference>
<keyword evidence="2 11" id="KW-0813">Transport</keyword>
<evidence type="ECO:0000256" key="12">
    <source>
        <dbReference type="SAM" id="Phobius"/>
    </source>
</evidence>
<keyword evidence="6" id="KW-0915">Sodium</keyword>
<evidence type="ECO:0000256" key="8">
    <source>
        <dbReference type="ARBA" id="ARBA00023136"/>
    </source>
</evidence>
<dbReference type="InterPro" id="IPR001873">
    <property type="entry name" value="ENaC"/>
</dbReference>
<organism evidence="13 14">
    <name type="scientific">Biomphalaria glabrata</name>
    <name type="common">Bloodfluke planorb</name>
    <name type="synonym">Freshwater snail</name>
    <dbReference type="NCBI Taxonomy" id="6526"/>
    <lineage>
        <taxon>Eukaryota</taxon>
        <taxon>Metazoa</taxon>
        <taxon>Spiralia</taxon>
        <taxon>Lophotrochozoa</taxon>
        <taxon>Mollusca</taxon>
        <taxon>Gastropoda</taxon>
        <taxon>Heterobranchia</taxon>
        <taxon>Euthyneura</taxon>
        <taxon>Panpulmonata</taxon>
        <taxon>Hygrophila</taxon>
        <taxon>Lymnaeoidea</taxon>
        <taxon>Planorbidae</taxon>
        <taxon>Biomphalaria</taxon>
    </lineage>
</organism>
<evidence type="ECO:0000256" key="2">
    <source>
        <dbReference type="ARBA" id="ARBA00022448"/>
    </source>
</evidence>
<name>A0A2C9M3B2_BIOGL</name>
<dbReference type="GO" id="GO:0005272">
    <property type="term" value="F:sodium channel activity"/>
    <property type="evidence" value="ECO:0007669"/>
    <property type="project" value="UniProtKB-KW"/>
</dbReference>
<dbReference type="VEuPathDB" id="VectorBase:BGLAX_031988"/>
<dbReference type="KEGG" id="bgt:106066795"/>